<evidence type="ECO:0000256" key="1">
    <source>
        <dbReference type="ARBA" id="ARBA00005104"/>
    </source>
</evidence>
<comment type="pathway">
    <text evidence="1">Cofactor biosynthesis; riboflavin biosynthesis.</text>
</comment>
<dbReference type="InterPro" id="IPR002734">
    <property type="entry name" value="RibDG_C"/>
</dbReference>
<evidence type="ECO:0000313" key="6">
    <source>
        <dbReference type="Proteomes" id="UP001235064"/>
    </source>
</evidence>
<organism evidence="5 6">
    <name type="scientific">Microbacterium candidum</name>
    <dbReference type="NCBI Taxonomy" id="3041922"/>
    <lineage>
        <taxon>Bacteria</taxon>
        <taxon>Bacillati</taxon>
        <taxon>Actinomycetota</taxon>
        <taxon>Actinomycetes</taxon>
        <taxon>Micrococcales</taxon>
        <taxon>Microbacteriaceae</taxon>
        <taxon>Microbacterium</taxon>
    </lineage>
</organism>
<reference evidence="5 6" key="1">
    <citation type="submission" date="2023-06" db="EMBL/GenBank/DDBJ databases">
        <title>Microbacterium sp. nov., isolated from a waste landfill.</title>
        <authorList>
            <person name="Wen W."/>
        </authorList>
    </citation>
    <scope>NUCLEOTIDE SEQUENCE [LARGE SCALE GENOMIC DNA]</scope>
    <source>
        <strain evidence="5 6">ASV49</strain>
    </source>
</reference>
<feature type="domain" description="Bacterial bifunctional deaminase-reductase C-terminal" evidence="4">
    <location>
        <begin position="15"/>
        <end position="214"/>
    </location>
</feature>
<dbReference type="Gene3D" id="3.40.430.10">
    <property type="entry name" value="Dihydrofolate Reductase, subunit A"/>
    <property type="match status" value="1"/>
</dbReference>
<dbReference type="InterPro" id="IPR050765">
    <property type="entry name" value="Riboflavin_Biosynth_HTPR"/>
</dbReference>
<dbReference type="RefSeq" id="WP_286290100.1">
    <property type="nucleotide sequence ID" value="NZ_JASXSZ010000006.1"/>
</dbReference>
<protein>
    <submittedName>
        <fullName evidence="5">Dihydrofolate reductase family protein</fullName>
    </submittedName>
</protein>
<proteinExistence type="predicted"/>
<dbReference type="EMBL" id="JASXSZ010000006">
    <property type="protein sequence ID" value="MDL9981104.1"/>
    <property type="molecule type" value="Genomic_DNA"/>
</dbReference>
<keyword evidence="3" id="KW-0560">Oxidoreductase</keyword>
<keyword evidence="6" id="KW-1185">Reference proteome</keyword>
<keyword evidence="2" id="KW-0521">NADP</keyword>
<evidence type="ECO:0000256" key="3">
    <source>
        <dbReference type="ARBA" id="ARBA00023002"/>
    </source>
</evidence>
<name>A0ABT7N327_9MICO</name>
<accession>A0ABT7N327</accession>
<dbReference type="InterPro" id="IPR024072">
    <property type="entry name" value="DHFR-like_dom_sf"/>
</dbReference>
<evidence type="ECO:0000256" key="2">
    <source>
        <dbReference type="ARBA" id="ARBA00022857"/>
    </source>
</evidence>
<dbReference type="PANTHER" id="PTHR38011:SF7">
    <property type="entry name" value="2,5-DIAMINO-6-RIBOSYLAMINO-4(3H)-PYRIMIDINONE 5'-PHOSPHATE REDUCTASE"/>
    <property type="match status" value="1"/>
</dbReference>
<dbReference type="Pfam" id="PF01872">
    <property type="entry name" value="RibD_C"/>
    <property type="match status" value="1"/>
</dbReference>
<sequence length="221" mass="23238">MTLRDDYAVPEGEGPHVRINVVSSIDGAATVDGHSGGLGDAADRETMQALRANADVVLVGAGTILAEGYGGMQLAGEDAAWRVMKGVSAQPRIAVLSGSLSVPAQHPVFVEAVVRPLLLTRADAAEHAEVADVLVFADLRDAIEQLAQTAGRRILCEGGPTLFGALAGDDLVDEVCLTLSPHLVGGQAPRVAAGTQETVRRMTLRDVRRVGDELFLRYVRP</sequence>
<evidence type="ECO:0000313" key="5">
    <source>
        <dbReference type="EMBL" id="MDL9981104.1"/>
    </source>
</evidence>
<comment type="caution">
    <text evidence="5">The sequence shown here is derived from an EMBL/GenBank/DDBJ whole genome shotgun (WGS) entry which is preliminary data.</text>
</comment>
<gene>
    <name evidence="5" type="ORF">QSV35_17365</name>
</gene>
<dbReference type="Proteomes" id="UP001235064">
    <property type="component" value="Unassembled WGS sequence"/>
</dbReference>
<evidence type="ECO:0000259" key="4">
    <source>
        <dbReference type="Pfam" id="PF01872"/>
    </source>
</evidence>
<dbReference type="SUPFAM" id="SSF53597">
    <property type="entry name" value="Dihydrofolate reductase-like"/>
    <property type="match status" value="1"/>
</dbReference>
<dbReference type="PANTHER" id="PTHR38011">
    <property type="entry name" value="DIHYDROFOLATE REDUCTASE FAMILY PROTEIN (AFU_ORTHOLOGUE AFUA_8G06820)"/>
    <property type="match status" value="1"/>
</dbReference>